<dbReference type="Proteomes" id="UP000030669">
    <property type="component" value="Unassembled WGS sequence"/>
</dbReference>
<dbReference type="OrthoDB" id="3232941at2759"/>
<dbReference type="RefSeq" id="XP_007864756.1">
    <property type="nucleotide sequence ID" value="XM_007866565.1"/>
</dbReference>
<evidence type="ECO:0000313" key="2">
    <source>
        <dbReference type="Proteomes" id="UP000030669"/>
    </source>
</evidence>
<gene>
    <name evidence="1" type="ORF">GLOTRDRAFT_25963</name>
</gene>
<dbReference type="OMA" id="FIYIAHI"/>
<dbReference type="HOGENOM" id="CLU_006344_12_2_1"/>
<dbReference type="KEGG" id="gtr:GLOTRDRAFT_25963"/>
<dbReference type="EMBL" id="KB469300">
    <property type="protein sequence ID" value="EPQ56363.1"/>
    <property type="molecule type" value="Genomic_DNA"/>
</dbReference>
<sequence length="321" mass="36834">ILEPLKEAGCSGMEMVCGDGSARKVHPVLACYVADYPEQCLVACTKYGTCPKCQCPNQEMGESLRLVNQGRRNGHCLLSEMPLNFKCQDYDLSGWVNHPFWQDFPFSNIHASMTPDILHQLYQGVFKHLVTWCQKIVDPAELDACLSCLPPSFGVCHFKKGISLMMQIQGSERKDMAHVLLGCLIGRIPQQAVTAVHGLLDFVYQAQNKTYDDETLKYLQQALDDFHDNHHIFIKLVHIIGLCADFNIPKFHSLLHYIEAIKLFGTTDNYNTEIFKRLHIDFAKEGWRASNHRDERPQMVHWIERQDKILSFDSYISWRTS</sequence>
<evidence type="ECO:0000313" key="1">
    <source>
        <dbReference type="EMBL" id="EPQ56363.1"/>
    </source>
</evidence>
<reference evidence="1 2" key="1">
    <citation type="journal article" date="2012" name="Science">
        <title>The Paleozoic origin of enzymatic lignin decomposition reconstructed from 31 fungal genomes.</title>
        <authorList>
            <person name="Floudas D."/>
            <person name="Binder M."/>
            <person name="Riley R."/>
            <person name="Barry K."/>
            <person name="Blanchette R.A."/>
            <person name="Henrissat B."/>
            <person name="Martinez A.T."/>
            <person name="Otillar R."/>
            <person name="Spatafora J.W."/>
            <person name="Yadav J.S."/>
            <person name="Aerts A."/>
            <person name="Benoit I."/>
            <person name="Boyd A."/>
            <person name="Carlson A."/>
            <person name="Copeland A."/>
            <person name="Coutinho P.M."/>
            <person name="de Vries R.P."/>
            <person name="Ferreira P."/>
            <person name="Findley K."/>
            <person name="Foster B."/>
            <person name="Gaskell J."/>
            <person name="Glotzer D."/>
            <person name="Gorecki P."/>
            <person name="Heitman J."/>
            <person name="Hesse C."/>
            <person name="Hori C."/>
            <person name="Igarashi K."/>
            <person name="Jurgens J.A."/>
            <person name="Kallen N."/>
            <person name="Kersten P."/>
            <person name="Kohler A."/>
            <person name="Kuees U."/>
            <person name="Kumar T.K.A."/>
            <person name="Kuo A."/>
            <person name="LaButti K."/>
            <person name="Larrondo L.F."/>
            <person name="Lindquist E."/>
            <person name="Ling A."/>
            <person name="Lombard V."/>
            <person name="Lucas S."/>
            <person name="Lundell T."/>
            <person name="Martin R."/>
            <person name="McLaughlin D.J."/>
            <person name="Morgenstern I."/>
            <person name="Morin E."/>
            <person name="Murat C."/>
            <person name="Nagy L.G."/>
            <person name="Nolan M."/>
            <person name="Ohm R.A."/>
            <person name="Patyshakuliyeva A."/>
            <person name="Rokas A."/>
            <person name="Ruiz-Duenas F.J."/>
            <person name="Sabat G."/>
            <person name="Salamov A."/>
            <person name="Samejima M."/>
            <person name="Schmutz J."/>
            <person name="Slot J.C."/>
            <person name="St John F."/>
            <person name="Stenlid J."/>
            <person name="Sun H."/>
            <person name="Sun S."/>
            <person name="Syed K."/>
            <person name="Tsang A."/>
            <person name="Wiebenga A."/>
            <person name="Young D."/>
            <person name="Pisabarro A."/>
            <person name="Eastwood D.C."/>
            <person name="Martin F."/>
            <person name="Cullen D."/>
            <person name="Grigoriev I.V."/>
            <person name="Hibbett D.S."/>
        </authorList>
    </citation>
    <scope>NUCLEOTIDE SEQUENCE [LARGE SCALE GENOMIC DNA]</scope>
    <source>
        <strain evidence="1 2">ATCC 11539</strain>
    </source>
</reference>
<dbReference type="InterPro" id="IPR041078">
    <property type="entry name" value="Plavaka"/>
</dbReference>
<dbReference type="Pfam" id="PF18759">
    <property type="entry name" value="Plavaka"/>
    <property type="match status" value="1"/>
</dbReference>
<dbReference type="AlphaFoldDB" id="S7QAF6"/>
<feature type="non-terminal residue" evidence="1">
    <location>
        <position position="321"/>
    </location>
</feature>
<proteinExistence type="predicted"/>
<dbReference type="eggNOG" id="ENOG502SHSB">
    <property type="taxonomic scope" value="Eukaryota"/>
</dbReference>
<dbReference type="GeneID" id="19305178"/>
<keyword evidence="2" id="KW-1185">Reference proteome</keyword>
<accession>S7QAF6</accession>
<name>S7QAF6_GLOTA</name>
<organism evidence="1 2">
    <name type="scientific">Gloeophyllum trabeum (strain ATCC 11539 / FP-39264 / Madison 617)</name>
    <name type="common">Brown rot fungus</name>
    <dbReference type="NCBI Taxonomy" id="670483"/>
    <lineage>
        <taxon>Eukaryota</taxon>
        <taxon>Fungi</taxon>
        <taxon>Dikarya</taxon>
        <taxon>Basidiomycota</taxon>
        <taxon>Agaricomycotina</taxon>
        <taxon>Agaricomycetes</taxon>
        <taxon>Gloeophyllales</taxon>
        <taxon>Gloeophyllaceae</taxon>
        <taxon>Gloeophyllum</taxon>
    </lineage>
</organism>
<feature type="non-terminal residue" evidence="1">
    <location>
        <position position="1"/>
    </location>
</feature>
<protein>
    <submittedName>
        <fullName evidence="1">Uncharacterized protein</fullName>
    </submittedName>
</protein>